<accession>A0A7I5EE13</accession>
<evidence type="ECO:0000313" key="1">
    <source>
        <dbReference type="Proteomes" id="UP000025227"/>
    </source>
</evidence>
<dbReference type="Proteomes" id="UP000025227">
    <property type="component" value="Unplaced"/>
</dbReference>
<dbReference type="WBParaSite" id="HCON_00175340-00001">
    <property type="protein sequence ID" value="HCON_00175340-00001"/>
    <property type="gene ID" value="HCON_00175340"/>
</dbReference>
<proteinExistence type="predicted"/>
<protein>
    <submittedName>
        <fullName evidence="2">Uncharacterized protein</fullName>
    </submittedName>
</protein>
<sequence length="44" mass="4947">MHMLPRSQFYKCRYKGTSLDADITTTTLNEVPNFSAAITVCIHA</sequence>
<organism evidence="1 2">
    <name type="scientific">Haemonchus contortus</name>
    <name type="common">Barber pole worm</name>
    <dbReference type="NCBI Taxonomy" id="6289"/>
    <lineage>
        <taxon>Eukaryota</taxon>
        <taxon>Metazoa</taxon>
        <taxon>Ecdysozoa</taxon>
        <taxon>Nematoda</taxon>
        <taxon>Chromadorea</taxon>
        <taxon>Rhabditida</taxon>
        <taxon>Rhabditina</taxon>
        <taxon>Rhabditomorpha</taxon>
        <taxon>Strongyloidea</taxon>
        <taxon>Trichostrongylidae</taxon>
        <taxon>Haemonchus</taxon>
    </lineage>
</organism>
<evidence type="ECO:0000313" key="2">
    <source>
        <dbReference type="WBParaSite" id="HCON_00175340-00001"/>
    </source>
</evidence>
<keyword evidence="1" id="KW-1185">Reference proteome</keyword>
<name>A0A7I5EE13_HAECO</name>
<dbReference type="AlphaFoldDB" id="A0A7I5EE13"/>
<reference evidence="2" key="1">
    <citation type="submission" date="2020-12" db="UniProtKB">
        <authorList>
            <consortium name="WormBaseParasite"/>
        </authorList>
    </citation>
    <scope>IDENTIFICATION</scope>
    <source>
        <strain evidence="2">MHco3</strain>
    </source>
</reference>